<evidence type="ECO:0000256" key="2">
    <source>
        <dbReference type="ARBA" id="ARBA00022801"/>
    </source>
</evidence>
<dbReference type="STRING" id="1826909.A5893_05245"/>
<dbReference type="PROSITE" id="PS00149">
    <property type="entry name" value="SULFATASE_2"/>
    <property type="match status" value="1"/>
</dbReference>
<dbReference type="PANTHER" id="PTHR43751">
    <property type="entry name" value="SULFATASE"/>
    <property type="match status" value="1"/>
</dbReference>
<evidence type="ECO:0000256" key="3">
    <source>
        <dbReference type="SAM" id="SignalP"/>
    </source>
</evidence>
<organism evidence="5 6">
    <name type="scientific">Pedobacter psychrophilus</name>
    <dbReference type="NCBI Taxonomy" id="1826909"/>
    <lineage>
        <taxon>Bacteria</taxon>
        <taxon>Pseudomonadati</taxon>
        <taxon>Bacteroidota</taxon>
        <taxon>Sphingobacteriia</taxon>
        <taxon>Sphingobacteriales</taxon>
        <taxon>Sphingobacteriaceae</taxon>
        <taxon>Pedobacter</taxon>
    </lineage>
</organism>
<feature type="domain" description="Sulfatase N-terminal" evidence="4">
    <location>
        <begin position="28"/>
        <end position="395"/>
    </location>
</feature>
<dbReference type="EMBL" id="LWHJ01000022">
    <property type="protein sequence ID" value="OAQ40359.1"/>
    <property type="molecule type" value="Genomic_DNA"/>
</dbReference>
<keyword evidence="6" id="KW-1185">Reference proteome</keyword>
<dbReference type="PANTHER" id="PTHR43751:SF6">
    <property type="entry name" value="N-ACETYLGALACTOSAMINE-6-O-SULFATASE"/>
    <property type="match status" value="1"/>
</dbReference>
<dbReference type="InterPro" id="IPR052701">
    <property type="entry name" value="GAG_Ulvan_Degrading_Sulfatases"/>
</dbReference>
<name>A0A179DIH5_9SPHI</name>
<keyword evidence="2" id="KW-0378">Hydrolase</keyword>
<accession>A0A179DIH5</accession>
<dbReference type="PROSITE" id="PS00523">
    <property type="entry name" value="SULFATASE_1"/>
    <property type="match status" value="1"/>
</dbReference>
<evidence type="ECO:0000256" key="1">
    <source>
        <dbReference type="ARBA" id="ARBA00008779"/>
    </source>
</evidence>
<proteinExistence type="inferred from homology"/>
<protein>
    <submittedName>
        <fullName evidence="5">Arylsulfatase</fullName>
    </submittedName>
</protein>
<dbReference type="SUPFAM" id="SSF53649">
    <property type="entry name" value="Alkaline phosphatase-like"/>
    <property type="match status" value="1"/>
</dbReference>
<dbReference type="Pfam" id="PF00884">
    <property type="entry name" value="Sulfatase"/>
    <property type="match status" value="1"/>
</dbReference>
<keyword evidence="3" id="KW-0732">Signal</keyword>
<dbReference type="RefSeq" id="WP_068821597.1">
    <property type="nucleotide sequence ID" value="NZ_LWHJ01000022.1"/>
</dbReference>
<dbReference type="Gene3D" id="3.40.720.10">
    <property type="entry name" value="Alkaline Phosphatase, subunit A"/>
    <property type="match status" value="1"/>
</dbReference>
<feature type="signal peptide" evidence="3">
    <location>
        <begin position="1"/>
        <end position="20"/>
    </location>
</feature>
<gene>
    <name evidence="5" type="ORF">A5893_05245</name>
</gene>
<dbReference type="InterPro" id="IPR000917">
    <property type="entry name" value="Sulfatase_N"/>
</dbReference>
<dbReference type="PROSITE" id="PS51257">
    <property type="entry name" value="PROKAR_LIPOPROTEIN"/>
    <property type="match status" value="1"/>
</dbReference>
<dbReference type="Proteomes" id="UP000078459">
    <property type="component" value="Unassembled WGS sequence"/>
</dbReference>
<evidence type="ECO:0000313" key="5">
    <source>
        <dbReference type="EMBL" id="OAQ40359.1"/>
    </source>
</evidence>
<sequence>MKKYITHFLCLLVVVLSACAKKETSEKPNIILIYVDDLGYGDVSCYGATEVKTPNVDQLANEGLRFTDGHCTAATCTPSRFSLLTGSYAFRNNAAILPGDAPLLIRPGTATLPSMLQKAGYKTGVIGKWHLGLGDGVINWNKEIKPGPLEIGFDYSFLVPATLDRVPCVFVENRRVVNLDPKDPIKVDYSKDLNYYPNGLEEPNLLKFKGDTQHSNTIIDGISRIGFMSGGKAALWKDEEIANVLIDKVKNFISQNKKDPFFLYFSFTDIHVPRDPNKQFVGKTKMGSRGDAIVQMDWSVGKVMEILKQNGLDENTLVIFTSDNGPVIDDGYYDKAAQLLGKHKPSGPFKGGKYSAYEAGTRVPTIVWWPKMVKKGLSNALVNQVDLYSSLANLTHQKVTGKDAPDSFDMLSTWMGNTKVGRKTMLEESFTLSVRDGDWKYIAPQTKKTPDWLANKDIAVGLQQEPQLYNLANDIGENNDLSKKNPQKVNEMATLLKNIQDKQTRQNN</sequence>
<dbReference type="InterPro" id="IPR017850">
    <property type="entry name" value="Alkaline_phosphatase_core_sf"/>
</dbReference>
<reference evidence="5 6" key="1">
    <citation type="submission" date="2016-04" db="EMBL/GenBank/DDBJ databases">
        <authorList>
            <person name="Evans L.H."/>
            <person name="Alamgir A."/>
            <person name="Owens N."/>
            <person name="Weber N.D."/>
            <person name="Virtaneva K."/>
            <person name="Barbian K."/>
            <person name="Babar A."/>
            <person name="Rosenke K."/>
        </authorList>
    </citation>
    <scope>NUCLEOTIDE SEQUENCE [LARGE SCALE GENOMIC DNA]</scope>
    <source>
        <strain evidence="5 6">CCM 8644</strain>
    </source>
</reference>
<dbReference type="InterPro" id="IPR024607">
    <property type="entry name" value="Sulfatase_CS"/>
</dbReference>
<reference evidence="5 6" key="2">
    <citation type="submission" date="2016-06" db="EMBL/GenBank/DDBJ databases">
        <title>Pedobacter psychrophilus sp. nov., isolated from Antarctic fragmentary rock.</title>
        <authorList>
            <person name="Svec P."/>
        </authorList>
    </citation>
    <scope>NUCLEOTIDE SEQUENCE [LARGE SCALE GENOMIC DNA]</scope>
    <source>
        <strain evidence="5 6">CCM 8644</strain>
    </source>
</reference>
<dbReference type="Gene3D" id="3.30.1120.10">
    <property type="match status" value="1"/>
</dbReference>
<dbReference type="CDD" id="cd16143">
    <property type="entry name" value="ARS_like"/>
    <property type="match status" value="1"/>
</dbReference>
<comment type="similarity">
    <text evidence="1">Belongs to the sulfatase family.</text>
</comment>
<evidence type="ECO:0000313" key="6">
    <source>
        <dbReference type="Proteomes" id="UP000078459"/>
    </source>
</evidence>
<evidence type="ECO:0000259" key="4">
    <source>
        <dbReference type="Pfam" id="PF00884"/>
    </source>
</evidence>
<comment type="caution">
    <text evidence="5">The sequence shown here is derived from an EMBL/GenBank/DDBJ whole genome shotgun (WGS) entry which is preliminary data.</text>
</comment>
<dbReference type="OrthoDB" id="9764377at2"/>
<dbReference type="GO" id="GO:0016787">
    <property type="term" value="F:hydrolase activity"/>
    <property type="evidence" value="ECO:0007669"/>
    <property type="project" value="UniProtKB-KW"/>
</dbReference>
<feature type="chain" id="PRO_5008100570" evidence="3">
    <location>
        <begin position="21"/>
        <end position="508"/>
    </location>
</feature>
<dbReference type="AlphaFoldDB" id="A0A179DIH5"/>